<evidence type="ECO:0000313" key="9">
    <source>
        <dbReference type="Proteomes" id="UP000076858"/>
    </source>
</evidence>
<keyword evidence="9" id="KW-1185">Reference proteome</keyword>
<feature type="non-terminal residue" evidence="8">
    <location>
        <position position="89"/>
    </location>
</feature>
<dbReference type="CDD" id="cd09274">
    <property type="entry name" value="RNase_HI_RT_Ty3"/>
    <property type="match status" value="1"/>
</dbReference>
<dbReference type="PANTHER" id="PTHR34072">
    <property type="entry name" value="ENZYMATIC POLYPROTEIN-RELATED"/>
    <property type="match status" value="1"/>
</dbReference>
<dbReference type="Pfam" id="PF17917">
    <property type="entry name" value="RT_RNaseH"/>
    <property type="match status" value="1"/>
</dbReference>
<evidence type="ECO:0000256" key="2">
    <source>
        <dbReference type="ARBA" id="ARBA00022695"/>
    </source>
</evidence>
<comment type="caution">
    <text evidence="8">The sequence shown here is derived from an EMBL/GenBank/DDBJ whole genome shotgun (WGS) entry which is preliminary data.</text>
</comment>
<dbReference type="Gene3D" id="3.10.20.370">
    <property type="match status" value="1"/>
</dbReference>
<dbReference type="GO" id="GO:0016787">
    <property type="term" value="F:hydrolase activity"/>
    <property type="evidence" value="ECO:0007669"/>
    <property type="project" value="UniProtKB-KW"/>
</dbReference>
<keyword evidence="3" id="KW-0540">Nuclease</keyword>
<dbReference type="InterPro" id="IPR043502">
    <property type="entry name" value="DNA/RNA_pol_sf"/>
</dbReference>
<evidence type="ECO:0000256" key="5">
    <source>
        <dbReference type="ARBA" id="ARBA00022801"/>
    </source>
</evidence>
<dbReference type="FunFam" id="3.10.20.370:FF:000001">
    <property type="entry name" value="Retrovirus-related Pol polyprotein from transposon 17.6-like protein"/>
    <property type="match status" value="1"/>
</dbReference>
<evidence type="ECO:0000256" key="1">
    <source>
        <dbReference type="ARBA" id="ARBA00022679"/>
    </source>
</evidence>
<feature type="non-terminal residue" evidence="8">
    <location>
        <position position="1"/>
    </location>
</feature>
<evidence type="ECO:0000259" key="7">
    <source>
        <dbReference type="Pfam" id="PF17917"/>
    </source>
</evidence>
<sequence>GLGAVLMQKVTTEFHPIAYLSRRLSPAEGNYHSNELECLALVWALTKLRPYLYGRTFRVKTDNNVVRWLCQKKEIKGKFARWIIDMQEF</sequence>
<dbReference type="EMBL" id="LRGB01022837">
    <property type="protein sequence ID" value="KZR97040.1"/>
    <property type="molecule type" value="Genomic_DNA"/>
</dbReference>
<proteinExistence type="predicted"/>
<keyword evidence="2" id="KW-0548">Nucleotidyltransferase</keyword>
<dbReference type="AlphaFoldDB" id="A0A162BSX6"/>
<keyword evidence="5" id="KW-0378">Hydrolase</keyword>
<feature type="domain" description="Reverse transcriptase RNase H-like" evidence="7">
    <location>
        <begin position="1"/>
        <end position="89"/>
    </location>
</feature>
<gene>
    <name evidence="8" type="ORF">APZ42_008299</name>
</gene>
<keyword evidence="4" id="KW-0255">Endonuclease</keyword>
<dbReference type="STRING" id="35525.A0A162BSX6"/>
<evidence type="ECO:0000256" key="6">
    <source>
        <dbReference type="ARBA" id="ARBA00022918"/>
    </source>
</evidence>
<dbReference type="SUPFAM" id="SSF56672">
    <property type="entry name" value="DNA/RNA polymerases"/>
    <property type="match status" value="1"/>
</dbReference>
<dbReference type="Proteomes" id="UP000076858">
    <property type="component" value="Unassembled WGS sequence"/>
</dbReference>
<evidence type="ECO:0000256" key="3">
    <source>
        <dbReference type="ARBA" id="ARBA00022722"/>
    </source>
</evidence>
<name>A0A162BSX6_9CRUS</name>
<keyword evidence="6" id="KW-0695">RNA-directed DNA polymerase</keyword>
<reference evidence="8 9" key="1">
    <citation type="submission" date="2016-03" db="EMBL/GenBank/DDBJ databases">
        <title>EvidentialGene: Evidence-directed Construction of Genes on Genomes.</title>
        <authorList>
            <person name="Gilbert D.G."/>
            <person name="Choi J.-H."/>
            <person name="Mockaitis K."/>
            <person name="Colbourne J."/>
            <person name="Pfrender M."/>
        </authorList>
    </citation>
    <scope>NUCLEOTIDE SEQUENCE [LARGE SCALE GENOMIC DNA]</scope>
    <source>
        <strain evidence="8 9">Xinb3</strain>
        <tissue evidence="8">Complete organism</tissue>
    </source>
</reference>
<dbReference type="GO" id="GO:0004519">
    <property type="term" value="F:endonuclease activity"/>
    <property type="evidence" value="ECO:0007669"/>
    <property type="project" value="UniProtKB-KW"/>
</dbReference>
<organism evidence="8 9">
    <name type="scientific">Daphnia magna</name>
    <dbReference type="NCBI Taxonomy" id="35525"/>
    <lineage>
        <taxon>Eukaryota</taxon>
        <taxon>Metazoa</taxon>
        <taxon>Ecdysozoa</taxon>
        <taxon>Arthropoda</taxon>
        <taxon>Crustacea</taxon>
        <taxon>Branchiopoda</taxon>
        <taxon>Diplostraca</taxon>
        <taxon>Cladocera</taxon>
        <taxon>Anomopoda</taxon>
        <taxon>Daphniidae</taxon>
        <taxon>Daphnia</taxon>
    </lineage>
</organism>
<dbReference type="GO" id="GO:0003964">
    <property type="term" value="F:RNA-directed DNA polymerase activity"/>
    <property type="evidence" value="ECO:0007669"/>
    <property type="project" value="UniProtKB-KW"/>
</dbReference>
<dbReference type="InterPro" id="IPR041373">
    <property type="entry name" value="RT_RNaseH"/>
</dbReference>
<dbReference type="PANTHER" id="PTHR34072:SF52">
    <property type="entry name" value="RIBONUCLEASE H"/>
    <property type="match status" value="1"/>
</dbReference>
<evidence type="ECO:0000313" key="8">
    <source>
        <dbReference type="EMBL" id="KZR97040.1"/>
    </source>
</evidence>
<protein>
    <recommendedName>
        <fullName evidence="7">Reverse transcriptase RNase H-like domain-containing protein</fullName>
    </recommendedName>
</protein>
<accession>A0A162BSX6</accession>
<evidence type="ECO:0000256" key="4">
    <source>
        <dbReference type="ARBA" id="ARBA00022759"/>
    </source>
</evidence>
<keyword evidence="1" id="KW-0808">Transferase</keyword>